<dbReference type="PANTHER" id="PTHR12480:SF22">
    <property type="entry name" value="JMJC DOMAIN-CONTAINING PROTEIN"/>
    <property type="match status" value="1"/>
</dbReference>
<dbReference type="Proteomes" id="UP000326598">
    <property type="component" value="Chromosome"/>
</dbReference>
<dbReference type="GO" id="GO:0106140">
    <property type="term" value="F:P-TEFb complex binding"/>
    <property type="evidence" value="ECO:0007669"/>
    <property type="project" value="TreeGrafter"/>
</dbReference>
<organism evidence="2 3">
    <name type="scientific">Streptomyces coeruleorubidus</name>
    <dbReference type="NCBI Taxonomy" id="116188"/>
    <lineage>
        <taxon>Bacteria</taxon>
        <taxon>Bacillati</taxon>
        <taxon>Actinomycetota</taxon>
        <taxon>Actinomycetes</taxon>
        <taxon>Kitasatosporales</taxon>
        <taxon>Streptomycetaceae</taxon>
        <taxon>Streptomyces</taxon>
    </lineage>
</organism>
<evidence type="ECO:0000259" key="1">
    <source>
        <dbReference type="PROSITE" id="PS51184"/>
    </source>
</evidence>
<dbReference type="Gene3D" id="2.60.120.650">
    <property type="entry name" value="Cupin"/>
    <property type="match status" value="1"/>
</dbReference>
<dbReference type="GO" id="GO:0005737">
    <property type="term" value="C:cytoplasm"/>
    <property type="evidence" value="ECO:0007669"/>
    <property type="project" value="TreeGrafter"/>
</dbReference>
<name>A0A5J6I6E4_STRC4</name>
<dbReference type="InterPro" id="IPR003347">
    <property type="entry name" value="JmjC_dom"/>
</dbReference>
<dbReference type="InterPro" id="IPR050910">
    <property type="entry name" value="JMJD6_ArgDemeth/LysHydrox"/>
</dbReference>
<dbReference type="PANTHER" id="PTHR12480">
    <property type="entry name" value="ARGININE DEMETHYLASE AND LYSYL-HYDROXYLASE JMJD"/>
    <property type="match status" value="1"/>
</dbReference>
<feature type="domain" description="JmjC" evidence="1">
    <location>
        <begin position="142"/>
        <end position="292"/>
    </location>
</feature>
<sequence length="365" mass="41648">MLISPPGILRGEFLFPAQDARRFSGTRSPTVRGASRVAPISPTSLRVLDGSTVTTLEDIDGPVVIRGLQDEWRARELWTVDHFRHQYGGLRVPVREYPAGSEYEYTLSEDGLADFLDYWEKSRADHSLARDRRYLAEWNFVRDCPGLLDDFSIPAIFSDDWIERLPEQVRFGRMWIFFGEPGCSTGLHCDTFSTSAWLAVLAGSKELRLVTPEAGRALRADDSLWSERTHDEVLRKSAGPLYEVTLRAGDTLYIPGDWYHEVRNPERNLMLTANFVEERKLLSFLAQFETRLTEPLSVLRQARNAQIRTWAGGDGRHDELAREEFRARQLDWVRAMTSDLREYERALLEWDAPGAGATEAPNGAR</sequence>
<dbReference type="SUPFAM" id="SSF51197">
    <property type="entry name" value="Clavaminate synthase-like"/>
    <property type="match status" value="1"/>
</dbReference>
<dbReference type="GO" id="GO:0033749">
    <property type="term" value="F:histone H4R3 demethylase activity"/>
    <property type="evidence" value="ECO:0007669"/>
    <property type="project" value="TreeGrafter"/>
</dbReference>
<protein>
    <recommendedName>
        <fullName evidence="1">JmjC domain-containing protein</fullName>
    </recommendedName>
</protein>
<dbReference type="Pfam" id="PF13621">
    <property type="entry name" value="Cupin_8"/>
    <property type="match status" value="1"/>
</dbReference>
<dbReference type="InterPro" id="IPR041667">
    <property type="entry name" value="Cupin_8"/>
</dbReference>
<reference evidence="2 3" key="1">
    <citation type="submission" date="2017-09" db="EMBL/GenBank/DDBJ databases">
        <authorList>
            <person name="Lee N."/>
            <person name="Cho B.-K."/>
        </authorList>
    </citation>
    <scope>NUCLEOTIDE SEQUENCE [LARGE SCALE GENOMIC DNA]</scope>
    <source>
        <strain evidence="2 3">ATCC 13740</strain>
    </source>
</reference>
<proteinExistence type="predicted"/>
<evidence type="ECO:0000313" key="3">
    <source>
        <dbReference type="Proteomes" id="UP000326598"/>
    </source>
</evidence>
<dbReference type="SMART" id="SM00558">
    <property type="entry name" value="JmjC"/>
    <property type="match status" value="1"/>
</dbReference>
<dbReference type="EMBL" id="CP023694">
    <property type="protein sequence ID" value="QEV24597.1"/>
    <property type="molecule type" value="Genomic_DNA"/>
</dbReference>
<dbReference type="AlphaFoldDB" id="A0A5J6I6E4"/>
<dbReference type="PROSITE" id="PS51184">
    <property type="entry name" value="JMJC"/>
    <property type="match status" value="1"/>
</dbReference>
<accession>A0A5J6I6E4</accession>
<dbReference type="KEGG" id="scoe:CP976_10820"/>
<evidence type="ECO:0000313" key="2">
    <source>
        <dbReference type="EMBL" id="QEV24597.1"/>
    </source>
</evidence>
<gene>
    <name evidence="2" type="ORF">CP976_10820</name>
</gene>